<evidence type="ECO:0000256" key="2">
    <source>
        <dbReference type="ARBA" id="ARBA00013017"/>
    </source>
</evidence>
<keyword evidence="14" id="KW-1185">Reference proteome</keyword>
<dbReference type="GO" id="GO:0005737">
    <property type="term" value="C:cytoplasm"/>
    <property type="evidence" value="ECO:0007669"/>
    <property type="project" value="TreeGrafter"/>
</dbReference>
<dbReference type="InterPro" id="IPR000866">
    <property type="entry name" value="AhpC/TSA"/>
</dbReference>
<keyword evidence="5" id="KW-0560">Oxidoreductase</keyword>
<dbReference type="EC" id="1.11.1.24" evidence="2"/>
<dbReference type="GO" id="GO:0045454">
    <property type="term" value="P:cell redox homeostasis"/>
    <property type="evidence" value="ECO:0007669"/>
    <property type="project" value="TreeGrafter"/>
</dbReference>
<comment type="caution">
    <text evidence="13">The sequence shown here is derived from an EMBL/GenBank/DDBJ whole genome shotgun (WGS) entry which is preliminary data.</text>
</comment>
<evidence type="ECO:0000259" key="12">
    <source>
        <dbReference type="PROSITE" id="PS51352"/>
    </source>
</evidence>
<organism evidence="13 14">
    <name type="scientific">Sphingobacterium puteale</name>
    <dbReference type="NCBI Taxonomy" id="2420510"/>
    <lineage>
        <taxon>Bacteria</taxon>
        <taxon>Pseudomonadati</taxon>
        <taxon>Bacteroidota</taxon>
        <taxon>Sphingobacteriia</taxon>
        <taxon>Sphingobacteriales</taxon>
        <taxon>Sphingobacteriaceae</taxon>
        <taxon>Sphingobacterium</taxon>
    </lineage>
</organism>
<comment type="similarity">
    <text evidence="9">Belongs to the peroxiredoxin family. BCP/PrxQ subfamily.</text>
</comment>
<dbReference type="Gene3D" id="3.40.30.10">
    <property type="entry name" value="Glutaredoxin"/>
    <property type="match status" value="1"/>
</dbReference>
<accession>A0A420VTQ9</accession>
<evidence type="ECO:0000256" key="9">
    <source>
        <dbReference type="ARBA" id="ARBA00038489"/>
    </source>
</evidence>
<evidence type="ECO:0000256" key="10">
    <source>
        <dbReference type="ARBA" id="ARBA00042639"/>
    </source>
</evidence>
<dbReference type="GO" id="GO:0008379">
    <property type="term" value="F:thioredoxin peroxidase activity"/>
    <property type="evidence" value="ECO:0007669"/>
    <property type="project" value="TreeGrafter"/>
</dbReference>
<dbReference type="EMBL" id="RBWS01000017">
    <property type="protein sequence ID" value="RKO69731.1"/>
    <property type="molecule type" value="Genomic_DNA"/>
</dbReference>
<dbReference type="Pfam" id="PF00578">
    <property type="entry name" value="AhpC-TSA"/>
    <property type="match status" value="1"/>
</dbReference>
<evidence type="ECO:0000256" key="5">
    <source>
        <dbReference type="ARBA" id="ARBA00023002"/>
    </source>
</evidence>
<evidence type="ECO:0000256" key="7">
    <source>
        <dbReference type="ARBA" id="ARBA00023284"/>
    </source>
</evidence>
<dbReference type="Proteomes" id="UP000282423">
    <property type="component" value="Unassembled WGS sequence"/>
</dbReference>
<evidence type="ECO:0000256" key="1">
    <source>
        <dbReference type="ARBA" id="ARBA00003330"/>
    </source>
</evidence>
<evidence type="ECO:0000256" key="6">
    <source>
        <dbReference type="ARBA" id="ARBA00023157"/>
    </source>
</evidence>
<dbReference type="CDD" id="cd02970">
    <property type="entry name" value="PRX_like2"/>
    <property type="match status" value="1"/>
</dbReference>
<reference evidence="13 14" key="1">
    <citation type="submission" date="2018-10" db="EMBL/GenBank/DDBJ databases">
        <title>Sphingobacterium sp. M05W1-28.</title>
        <authorList>
            <person name="Cai H."/>
        </authorList>
    </citation>
    <scope>NUCLEOTIDE SEQUENCE [LARGE SCALE GENOMIC DNA]</scope>
    <source>
        <strain evidence="13 14">M05W1-28</strain>
    </source>
</reference>
<protein>
    <recommendedName>
        <fullName evidence="2">thioredoxin-dependent peroxiredoxin</fullName>
        <ecNumber evidence="2">1.11.1.24</ecNumber>
    </recommendedName>
    <alternativeName>
        <fullName evidence="8">Thioredoxin peroxidase</fullName>
    </alternativeName>
    <alternativeName>
        <fullName evidence="10">Thioredoxin-dependent peroxiredoxin Bcp</fullName>
    </alternativeName>
</protein>
<evidence type="ECO:0000256" key="11">
    <source>
        <dbReference type="ARBA" id="ARBA00049091"/>
    </source>
</evidence>
<dbReference type="OrthoDB" id="9809746at2"/>
<dbReference type="InterPro" id="IPR050924">
    <property type="entry name" value="Peroxiredoxin_BCP/PrxQ"/>
</dbReference>
<comment type="function">
    <text evidence="1">Thiol-specific peroxidase that catalyzes the reduction of hydrogen peroxide and organic hydroperoxides to water and alcohols, respectively. Plays a role in cell protection against oxidative stress by detoxifying peroxides and as sensor of hydrogen peroxide-mediated signaling events.</text>
</comment>
<gene>
    <name evidence="13" type="ORF">D7322_20930</name>
</gene>
<proteinExistence type="inferred from homology"/>
<evidence type="ECO:0000256" key="4">
    <source>
        <dbReference type="ARBA" id="ARBA00022862"/>
    </source>
</evidence>
<comment type="catalytic activity">
    <reaction evidence="11">
        <text>a hydroperoxide + [thioredoxin]-dithiol = an alcohol + [thioredoxin]-disulfide + H2O</text>
        <dbReference type="Rhea" id="RHEA:62620"/>
        <dbReference type="Rhea" id="RHEA-COMP:10698"/>
        <dbReference type="Rhea" id="RHEA-COMP:10700"/>
        <dbReference type="ChEBI" id="CHEBI:15377"/>
        <dbReference type="ChEBI" id="CHEBI:29950"/>
        <dbReference type="ChEBI" id="CHEBI:30879"/>
        <dbReference type="ChEBI" id="CHEBI:35924"/>
        <dbReference type="ChEBI" id="CHEBI:50058"/>
        <dbReference type="EC" id="1.11.1.24"/>
    </reaction>
</comment>
<keyword evidence="3" id="KW-0575">Peroxidase</keyword>
<evidence type="ECO:0000256" key="8">
    <source>
        <dbReference type="ARBA" id="ARBA00032824"/>
    </source>
</evidence>
<evidence type="ECO:0000313" key="14">
    <source>
        <dbReference type="Proteomes" id="UP000282423"/>
    </source>
</evidence>
<dbReference type="PANTHER" id="PTHR42801:SF7">
    <property type="entry name" value="SLL1159 PROTEIN"/>
    <property type="match status" value="1"/>
</dbReference>
<evidence type="ECO:0000313" key="13">
    <source>
        <dbReference type="EMBL" id="RKO69731.1"/>
    </source>
</evidence>
<dbReference type="RefSeq" id="WP_121126180.1">
    <property type="nucleotide sequence ID" value="NZ_RBWS01000017.1"/>
</dbReference>
<keyword evidence="7" id="KW-0676">Redox-active center</keyword>
<name>A0A420VTQ9_9SPHI</name>
<keyword evidence="6" id="KW-1015">Disulfide bond</keyword>
<keyword evidence="4" id="KW-0049">Antioxidant</keyword>
<evidence type="ECO:0000256" key="3">
    <source>
        <dbReference type="ARBA" id="ARBA00022559"/>
    </source>
</evidence>
<dbReference type="GO" id="GO:0034599">
    <property type="term" value="P:cellular response to oxidative stress"/>
    <property type="evidence" value="ECO:0007669"/>
    <property type="project" value="TreeGrafter"/>
</dbReference>
<dbReference type="InterPro" id="IPR036249">
    <property type="entry name" value="Thioredoxin-like_sf"/>
</dbReference>
<feature type="domain" description="Thioredoxin" evidence="12">
    <location>
        <begin position="44"/>
        <end position="212"/>
    </location>
</feature>
<dbReference type="PROSITE" id="PS51352">
    <property type="entry name" value="THIOREDOXIN_2"/>
    <property type="match status" value="1"/>
</dbReference>
<dbReference type="SUPFAM" id="SSF52833">
    <property type="entry name" value="Thioredoxin-like"/>
    <property type="match status" value="1"/>
</dbReference>
<dbReference type="InterPro" id="IPR013766">
    <property type="entry name" value="Thioredoxin_domain"/>
</dbReference>
<sequence>MKNLKNQIEELNENLINQLPTEVLAAFSKSIADLNIINIEENSAGINDIFPDFSLPNTANEIVELHTLLRKGKVIVAFFRGSWCPYCNLELKALQHNLKQLTDKHVTLVAVSPQARDYSNELKRNYQLDFDVLTDEDNALAKRLGISFELQDYVIPVYGDLGIKLSDYNGNDNNELPVPAVFVIDKTGKITYKFADTNYMNRLDIQELIEQL</sequence>
<dbReference type="PANTHER" id="PTHR42801">
    <property type="entry name" value="THIOREDOXIN-DEPENDENT PEROXIDE REDUCTASE"/>
    <property type="match status" value="1"/>
</dbReference>
<dbReference type="AlphaFoldDB" id="A0A420VTQ9"/>